<feature type="coiled-coil region" evidence="1">
    <location>
        <begin position="227"/>
        <end position="261"/>
    </location>
</feature>
<dbReference type="EMBL" id="QGKW02000717">
    <property type="protein sequence ID" value="KAF2596820.1"/>
    <property type="molecule type" value="Genomic_DNA"/>
</dbReference>
<reference evidence="3" key="1">
    <citation type="submission" date="2019-12" db="EMBL/GenBank/DDBJ databases">
        <title>Genome sequencing and annotation of Brassica cretica.</title>
        <authorList>
            <person name="Studholme D.J."/>
            <person name="Sarris P.F."/>
        </authorList>
    </citation>
    <scope>NUCLEOTIDE SEQUENCE</scope>
    <source>
        <strain evidence="3">PFS-001/15</strain>
        <tissue evidence="3">Leaf</tissue>
    </source>
</reference>
<dbReference type="Proteomes" id="UP000712281">
    <property type="component" value="Unassembled WGS sequence"/>
</dbReference>
<evidence type="ECO:0000256" key="1">
    <source>
        <dbReference type="SAM" id="Coils"/>
    </source>
</evidence>
<protein>
    <submittedName>
        <fullName evidence="3">Uncharacterized protein</fullName>
    </submittedName>
</protein>
<keyword evidence="1" id="KW-0175">Coiled coil</keyword>
<feature type="region of interest" description="Disordered" evidence="2">
    <location>
        <begin position="1"/>
        <end position="125"/>
    </location>
</feature>
<accession>A0A8S9KNG9</accession>
<evidence type="ECO:0000313" key="3">
    <source>
        <dbReference type="EMBL" id="KAF2596820.1"/>
    </source>
</evidence>
<organism evidence="3 4">
    <name type="scientific">Brassica cretica</name>
    <name type="common">Mustard</name>
    <dbReference type="NCBI Taxonomy" id="69181"/>
    <lineage>
        <taxon>Eukaryota</taxon>
        <taxon>Viridiplantae</taxon>
        <taxon>Streptophyta</taxon>
        <taxon>Embryophyta</taxon>
        <taxon>Tracheophyta</taxon>
        <taxon>Spermatophyta</taxon>
        <taxon>Magnoliopsida</taxon>
        <taxon>eudicotyledons</taxon>
        <taxon>Gunneridae</taxon>
        <taxon>Pentapetalae</taxon>
        <taxon>rosids</taxon>
        <taxon>malvids</taxon>
        <taxon>Brassicales</taxon>
        <taxon>Brassicaceae</taxon>
        <taxon>Brassiceae</taxon>
        <taxon>Brassica</taxon>
    </lineage>
</organism>
<sequence length="408" mass="45391">MTVRVYATQRRLPDLLRPRQRRRISRPLVGHSGPEVADATPVAAEQAFADGSSQRKNSRKKKKDAEAQRESNEEENVEQTDAGGSSKKGGEKRKVGDPPADDAPKKKKMKKKDFTLPRPSSVCEEELQALVPETVPEVGTSDDDEDETVALRLRRRERPTIDEGSRGTFGGFEFSRELLLTCYPEDCGRLLGGPDQLPPVRDLIFKNEYEHATCSFVKSHGDWNVLVEKYDTELKRAREQIREGEEARKKAEEALRAAVRDKIDAIAREKALRKAFDETRTADAADLQLCKESMKDLESVLERLGKEKSGLEKARAAELLKHTEEMNRLRKSRNSAISRIVEGSDAAGRASATRVSAGSVGFVVRPSVGVGGFVLKRRRRNGCELPVGALRAATMAASWSFVVFWTSS</sequence>
<gene>
    <name evidence="3" type="ORF">F2Q68_00008870</name>
</gene>
<comment type="caution">
    <text evidence="3">The sequence shown here is derived from an EMBL/GenBank/DDBJ whole genome shotgun (WGS) entry which is preliminary data.</text>
</comment>
<name>A0A8S9KNG9_BRACR</name>
<dbReference type="AlphaFoldDB" id="A0A8S9KNG9"/>
<feature type="coiled-coil region" evidence="1">
    <location>
        <begin position="287"/>
        <end position="314"/>
    </location>
</feature>
<evidence type="ECO:0000256" key="2">
    <source>
        <dbReference type="SAM" id="MobiDB-lite"/>
    </source>
</evidence>
<evidence type="ECO:0000313" key="4">
    <source>
        <dbReference type="Proteomes" id="UP000712281"/>
    </source>
</evidence>
<proteinExistence type="predicted"/>